<comment type="caution">
    <text evidence="3">The sequence shown here is derived from an EMBL/GenBank/DDBJ whole genome shotgun (WGS) entry which is preliminary data.</text>
</comment>
<dbReference type="Pfam" id="PF00499">
    <property type="entry name" value="Oxidored_q3"/>
    <property type="match status" value="1"/>
</dbReference>
<feature type="transmembrane region" description="Helical" evidence="1">
    <location>
        <begin position="137"/>
        <end position="157"/>
    </location>
</feature>
<feature type="compositionally biased region" description="Basic and acidic residues" evidence="2">
    <location>
        <begin position="168"/>
        <end position="178"/>
    </location>
</feature>
<evidence type="ECO:0000313" key="3">
    <source>
        <dbReference type="EMBL" id="MDR7300023.1"/>
    </source>
</evidence>
<gene>
    <name evidence="3" type="ORF">JOF55_000204</name>
</gene>
<comment type="subcellular location">
    <subcellularLocation>
        <location evidence="1">Cell membrane</location>
        <topology evidence="1">Multi-pass membrane protein</topology>
    </subcellularLocation>
</comment>
<dbReference type="GO" id="GO:0048038">
    <property type="term" value="F:quinone binding"/>
    <property type="evidence" value="ECO:0007669"/>
    <property type="project" value="UniProtKB-UniRule"/>
</dbReference>
<comment type="function">
    <text evidence="1">NDH-1 shuttles electrons from NADH, via FMN and iron-sulfur (Fe-S) centers, to quinones in the respiratory chain. Couples the redox reaction to proton translocation (for every two electrons transferred, four hydrogen ions are translocated across the cytoplasmic membrane), and thus conserves the redox energy in a proton gradient.</text>
</comment>
<dbReference type="InterPro" id="IPR042106">
    <property type="entry name" value="Nuo/plastoQ_OxRdtase_6_NuoJ"/>
</dbReference>
<dbReference type="AlphaFoldDB" id="A0AAE3ZAA1"/>
<keyword evidence="1" id="KW-0812">Transmembrane</keyword>
<keyword evidence="1" id="KW-1003">Cell membrane</keyword>
<evidence type="ECO:0000256" key="1">
    <source>
        <dbReference type="RuleBase" id="RU004429"/>
    </source>
</evidence>
<keyword evidence="1" id="KW-0520">NAD</keyword>
<dbReference type="GO" id="GO:0005886">
    <property type="term" value="C:plasma membrane"/>
    <property type="evidence" value="ECO:0007669"/>
    <property type="project" value="UniProtKB-SubCell"/>
</dbReference>
<comment type="catalytic activity">
    <reaction evidence="1">
        <text>a quinone + NADH + 5 H(+)(in) = a quinol + NAD(+) + 4 H(+)(out)</text>
        <dbReference type="Rhea" id="RHEA:57888"/>
        <dbReference type="ChEBI" id="CHEBI:15378"/>
        <dbReference type="ChEBI" id="CHEBI:24646"/>
        <dbReference type="ChEBI" id="CHEBI:57540"/>
        <dbReference type="ChEBI" id="CHEBI:57945"/>
        <dbReference type="ChEBI" id="CHEBI:132124"/>
    </reaction>
</comment>
<evidence type="ECO:0000256" key="2">
    <source>
        <dbReference type="SAM" id="MobiDB-lite"/>
    </source>
</evidence>
<comment type="similarity">
    <text evidence="1">Belongs to the complex I subunit 6 family.</text>
</comment>
<dbReference type="GO" id="GO:0008137">
    <property type="term" value="F:NADH dehydrogenase (ubiquinone) activity"/>
    <property type="evidence" value="ECO:0007669"/>
    <property type="project" value="UniProtKB-UniRule"/>
</dbReference>
<proteinExistence type="inferred from homology"/>
<dbReference type="Proteomes" id="UP001180845">
    <property type="component" value="Unassembled WGS sequence"/>
</dbReference>
<feature type="transmembrane region" description="Helical" evidence="1">
    <location>
        <begin position="6"/>
        <end position="23"/>
    </location>
</feature>
<dbReference type="InterPro" id="IPR001457">
    <property type="entry name" value="NADH_UbQ/plastoQ_OxRdtase_su6"/>
</dbReference>
<feature type="transmembrane region" description="Helical" evidence="1">
    <location>
        <begin position="30"/>
        <end position="49"/>
    </location>
</feature>
<feature type="transmembrane region" description="Helical" evidence="1">
    <location>
        <begin position="91"/>
        <end position="111"/>
    </location>
</feature>
<protein>
    <recommendedName>
        <fullName evidence="1">NADH-quinone oxidoreductase subunit J</fullName>
        <ecNumber evidence="1">7.1.1.-</ecNumber>
    </recommendedName>
</protein>
<keyword evidence="1" id="KW-0472">Membrane</keyword>
<accession>A0AAE3ZAA1</accession>
<keyword evidence="4" id="KW-1185">Reference proteome</keyword>
<dbReference type="Gene3D" id="1.20.120.1200">
    <property type="entry name" value="NADH-ubiquinone/plastoquinone oxidoreductase chain 6, subunit NuoJ"/>
    <property type="match status" value="1"/>
</dbReference>
<feature type="region of interest" description="Disordered" evidence="2">
    <location>
        <begin position="168"/>
        <end position="195"/>
    </location>
</feature>
<feature type="transmembrane region" description="Helical" evidence="1">
    <location>
        <begin position="55"/>
        <end position="79"/>
    </location>
</feature>
<sequence length="195" mass="21064">MTTVLFWVFGVAAVVFGFLVFRLDSMAQVTFALLASFLCVAAEVLLLGLGYLGLVIVLMMVMEMVIMAVFMIMYMMNPAGLMPMAMYHNKAGAMSISVGTFVVLGAGIFLVDWPERAGGPPAEPTVALGTALMGPQMLTMMTLGLVLFATIVATVMLSTQRGRYDRFGDDLRARRPEDPVPGGVGPQRTEMRGPR</sequence>
<dbReference type="EC" id="7.1.1.-" evidence="1"/>
<keyword evidence="1" id="KW-1133">Transmembrane helix</keyword>
<dbReference type="EMBL" id="JAVDXW010000001">
    <property type="protein sequence ID" value="MDR7300023.1"/>
    <property type="molecule type" value="Genomic_DNA"/>
</dbReference>
<reference evidence="3" key="1">
    <citation type="submission" date="2023-07" db="EMBL/GenBank/DDBJ databases">
        <title>Sequencing the genomes of 1000 actinobacteria strains.</title>
        <authorList>
            <person name="Klenk H.-P."/>
        </authorList>
    </citation>
    <scope>NUCLEOTIDE SEQUENCE</scope>
    <source>
        <strain evidence="3">DSM 45977</strain>
    </source>
</reference>
<name>A0AAE3ZAA1_9ACTN</name>
<evidence type="ECO:0000313" key="4">
    <source>
        <dbReference type="Proteomes" id="UP001180845"/>
    </source>
</evidence>
<organism evidence="3 4">
    <name type="scientific">Haloactinomyces albus</name>
    <dbReference type="NCBI Taxonomy" id="1352928"/>
    <lineage>
        <taxon>Bacteria</taxon>
        <taxon>Bacillati</taxon>
        <taxon>Actinomycetota</taxon>
        <taxon>Actinomycetes</taxon>
        <taxon>Actinopolysporales</taxon>
        <taxon>Actinopolysporaceae</taxon>
        <taxon>Haloactinomyces</taxon>
    </lineage>
</organism>
<keyword evidence="1" id="KW-0874">Quinone</keyword>